<dbReference type="Pfam" id="PF01418">
    <property type="entry name" value="HTH_6"/>
    <property type="match status" value="1"/>
</dbReference>
<dbReference type="AlphaFoldDB" id="A0A4R1KUK2"/>
<dbReference type="Proteomes" id="UP000295496">
    <property type="component" value="Unassembled WGS sequence"/>
</dbReference>
<dbReference type="PANTHER" id="PTHR30514:SF1">
    <property type="entry name" value="HTH-TYPE TRANSCRIPTIONAL REGULATOR HEXR-RELATED"/>
    <property type="match status" value="1"/>
</dbReference>
<dbReference type="GO" id="GO:0003700">
    <property type="term" value="F:DNA-binding transcription factor activity"/>
    <property type="evidence" value="ECO:0007669"/>
    <property type="project" value="InterPro"/>
</dbReference>
<dbReference type="GO" id="GO:1901135">
    <property type="term" value="P:carbohydrate derivative metabolic process"/>
    <property type="evidence" value="ECO:0007669"/>
    <property type="project" value="InterPro"/>
</dbReference>
<dbReference type="SUPFAM" id="SSF53697">
    <property type="entry name" value="SIS domain"/>
    <property type="match status" value="1"/>
</dbReference>
<dbReference type="Gene3D" id="3.40.50.10490">
    <property type="entry name" value="Glucose-6-phosphate isomerase like protein, domain 1"/>
    <property type="match status" value="1"/>
</dbReference>
<dbReference type="InterPro" id="IPR046348">
    <property type="entry name" value="SIS_dom_sf"/>
</dbReference>
<proteinExistence type="predicted"/>
<reference evidence="2 3" key="1">
    <citation type="submission" date="2019-03" db="EMBL/GenBank/DDBJ databases">
        <title>Genomic Encyclopedia of Type Strains, Phase IV (KMG-IV): sequencing the most valuable type-strain genomes for metagenomic binning, comparative biology and taxonomic classification.</title>
        <authorList>
            <person name="Goeker M."/>
        </authorList>
    </citation>
    <scope>NUCLEOTIDE SEQUENCE [LARGE SCALE GENOMIC DNA]</scope>
    <source>
        <strain evidence="2 3">DSM 10053</strain>
    </source>
</reference>
<dbReference type="InterPro" id="IPR036388">
    <property type="entry name" value="WH-like_DNA-bd_sf"/>
</dbReference>
<dbReference type="GO" id="GO:0097367">
    <property type="term" value="F:carbohydrate derivative binding"/>
    <property type="evidence" value="ECO:0007669"/>
    <property type="project" value="InterPro"/>
</dbReference>
<dbReference type="EMBL" id="SMGJ01000005">
    <property type="protein sequence ID" value="TCK68290.1"/>
    <property type="molecule type" value="Genomic_DNA"/>
</dbReference>
<evidence type="ECO:0000313" key="2">
    <source>
        <dbReference type="EMBL" id="TCK68290.1"/>
    </source>
</evidence>
<feature type="domain" description="HTH rpiR-type" evidence="1">
    <location>
        <begin position="4"/>
        <end position="80"/>
    </location>
</feature>
<organism evidence="2 3">
    <name type="scientific">Lonepinella koalarum</name>
    <dbReference type="NCBI Taxonomy" id="53417"/>
    <lineage>
        <taxon>Bacteria</taxon>
        <taxon>Pseudomonadati</taxon>
        <taxon>Pseudomonadota</taxon>
        <taxon>Gammaproteobacteria</taxon>
        <taxon>Pasteurellales</taxon>
        <taxon>Pasteurellaceae</taxon>
        <taxon>Lonepinella</taxon>
    </lineage>
</organism>
<gene>
    <name evidence="2" type="ORF">EV692_1620</name>
</gene>
<dbReference type="Gene3D" id="1.10.10.10">
    <property type="entry name" value="Winged helix-like DNA-binding domain superfamily/Winged helix DNA-binding domain"/>
    <property type="match status" value="1"/>
</dbReference>
<dbReference type="GO" id="GO:0003677">
    <property type="term" value="F:DNA binding"/>
    <property type="evidence" value="ECO:0007669"/>
    <property type="project" value="InterPro"/>
</dbReference>
<evidence type="ECO:0000313" key="3">
    <source>
        <dbReference type="Proteomes" id="UP000295496"/>
    </source>
</evidence>
<dbReference type="RefSeq" id="WP_132302223.1">
    <property type="nucleotide sequence ID" value="NZ_CP170642.1"/>
</dbReference>
<name>A0A4R1KUK2_9PAST</name>
<evidence type="ECO:0000259" key="1">
    <source>
        <dbReference type="PROSITE" id="PS51071"/>
    </source>
</evidence>
<dbReference type="PROSITE" id="PS51071">
    <property type="entry name" value="HTH_RPIR"/>
    <property type="match status" value="1"/>
</dbReference>
<dbReference type="SUPFAM" id="SSF46689">
    <property type="entry name" value="Homeodomain-like"/>
    <property type="match status" value="1"/>
</dbReference>
<protein>
    <submittedName>
        <fullName evidence="2">RpiR family transcriptional regulator</fullName>
    </submittedName>
</protein>
<dbReference type="PANTHER" id="PTHR30514">
    <property type="entry name" value="GLUCOKINASE"/>
    <property type="match status" value="1"/>
</dbReference>
<dbReference type="InterPro" id="IPR047640">
    <property type="entry name" value="RpiR-like"/>
</dbReference>
<comment type="caution">
    <text evidence="2">The sequence shown here is derived from an EMBL/GenBank/DDBJ whole genome shotgun (WGS) entry which is preliminary data.</text>
</comment>
<accession>A0A4R1KUK2</accession>
<keyword evidence="3" id="KW-1185">Reference proteome</keyword>
<dbReference type="InterPro" id="IPR009057">
    <property type="entry name" value="Homeodomain-like_sf"/>
</dbReference>
<dbReference type="InterPro" id="IPR000281">
    <property type="entry name" value="HTH_RpiR"/>
</dbReference>
<sequence>MGNLLNRLLIMLNDCQIKSTNYRITMTLLLNFHQLATLSIGKVADLCNVSKSTISKYIRVLGYEDYADFKADSIFKENRFGFSLNYNSNIAQFLETQGIERYIATIQNDLSLIHSTLDMNKVTKLAQYLAEYREVAAFGLLFSEIGALDLQSKLAYNGKFITTHLNDLKQKQFIYRANKKNLIIIYSNSGRYLQLEQLSEFRESKNFSTVRAKIVLITANTAMENDPNIDLCLTFKHCSNIQTHANLYPLINDLIVMKYRQIVLQNN</sequence>